<keyword evidence="9" id="KW-1185">Reference proteome</keyword>
<evidence type="ECO:0000313" key="8">
    <source>
        <dbReference type="EMBL" id="CEN61130.1"/>
    </source>
</evidence>
<dbReference type="SUPFAM" id="SSF57701">
    <property type="entry name" value="Zn2/Cys6 DNA-binding domain"/>
    <property type="match status" value="1"/>
</dbReference>
<dbReference type="InterPro" id="IPR036864">
    <property type="entry name" value="Zn2-C6_fun-type_DNA-bd_sf"/>
</dbReference>
<dbReference type="InterPro" id="IPR021858">
    <property type="entry name" value="Fun_TF"/>
</dbReference>
<protein>
    <recommendedName>
        <fullName evidence="7">Zn(2)-C6 fungal-type domain-containing protein</fullName>
    </recommendedName>
</protein>
<keyword evidence="4" id="KW-0238">DNA-binding</keyword>
<dbReference type="Gene3D" id="4.10.240.10">
    <property type="entry name" value="Zn(2)-C6 fungal-type DNA-binding domain"/>
    <property type="match status" value="1"/>
</dbReference>
<reference evidence="9" key="1">
    <citation type="journal article" date="2016" name="Genome Announc.">
        <title>Draft genome sequences of fungus Aspergillus calidoustus.</title>
        <authorList>
            <person name="Horn F."/>
            <person name="Linde J."/>
            <person name="Mattern D.J."/>
            <person name="Walther G."/>
            <person name="Guthke R."/>
            <person name="Scherlach K."/>
            <person name="Martin K."/>
            <person name="Brakhage A.A."/>
            <person name="Petzke L."/>
            <person name="Valiante V."/>
        </authorList>
    </citation>
    <scope>NUCLEOTIDE SEQUENCE [LARGE SCALE GENOMIC DNA]</scope>
    <source>
        <strain evidence="9">SF006504</strain>
    </source>
</reference>
<dbReference type="Proteomes" id="UP000054771">
    <property type="component" value="Unassembled WGS sequence"/>
</dbReference>
<dbReference type="Pfam" id="PF00172">
    <property type="entry name" value="Zn_clus"/>
    <property type="match status" value="1"/>
</dbReference>
<dbReference type="PANTHER" id="PTHR36206:SF12">
    <property type="entry name" value="ASPERCRYPTIN BIOSYNTHESIS CLUSTER-SPECIFIC TRANSCRIPTION REGULATOR ATNN-RELATED"/>
    <property type="match status" value="1"/>
</dbReference>
<keyword evidence="2" id="KW-0862">Zinc</keyword>
<evidence type="ECO:0000259" key="7">
    <source>
        <dbReference type="Pfam" id="PF00172"/>
    </source>
</evidence>
<dbReference type="OrthoDB" id="2593732at2759"/>
<organism evidence="8 9">
    <name type="scientific">Aspergillus calidoustus</name>
    <dbReference type="NCBI Taxonomy" id="454130"/>
    <lineage>
        <taxon>Eukaryota</taxon>
        <taxon>Fungi</taxon>
        <taxon>Dikarya</taxon>
        <taxon>Ascomycota</taxon>
        <taxon>Pezizomycotina</taxon>
        <taxon>Eurotiomycetes</taxon>
        <taxon>Eurotiomycetidae</taxon>
        <taxon>Eurotiales</taxon>
        <taxon>Aspergillaceae</taxon>
        <taxon>Aspergillus</taxon>
        <taxon>Aspergillus subgen. Nidulantes</taxon>
    </lineage>
</organism>
<evidence type="ECO:0000256" key="3">
    <source>
        <dbReference type="ARBA" id="ARBA00023015"/>
    </source>
</evidence>
<name>A0A0U5GQH4_ASPCI</name>
<dbReference type="STRING" id="454130.A0A0U5GQH4"/>
<evidence type="ECO:0000256" key="4">
    <source>
        <dbReference type="ARBA" id="ARBA00023125"/>
    </source>
</evidence>
<evidence type="ECO:0000256" key="2">
    <source>
        <dbReference type="ARBA" id="ARBA00022833"/>
    </source>
</evidence>
<dbReference type="GO" id="GO:0000981">
    <property type="term" value="F:DNA-binding transcription factor activity, RNA polymerase II-specific"/>
    <property type="evidence" value="ECO:0007669"/>
    <property type="project" value="InterPro"/>
</dbReference>
<accession>A0A0U5GQH4</accession>
<sequence>MTPNTNFFLSFSFGCSPDTILVARHVDSLRLRDKKVPSSSPTYKVPRRLPNLKRRVKCDETHPTCRQCIRTGWSCSWPDIQPHNKVQSQSHQVNQYSSLPSAIPSRIFQTQRETHFFDFFRLHTVIDLSGWSPSSFWQRLVLQMVHTEPAARQAAIALGALHLEGLSSTHALRFYGGALATLRSALLGSGSESVPNMDACLTTCLLLSCFEIAREDCTAAQIHYKQGLAILKHCSNHGVQSRDDPALGTEEPIQTTFSLFEMHIIAFLSNRPSPGYTPDNGYAASAAAQTYPSPLRPLSLSIPNVFPSLSSAAESYLRIQHAIQSATTQITYQLAFSQPVPVPDLEGLYPHRESYGASLAFPEVLEEVLREGLRLLQTWESAFEALITSLGRGDGGNGRSIQDERTVSLLRGHAAILMIRRSRDPSLGEMGYDIFRESYLTALLHFENATDLAWAEKQATNETGPKPLFSLSLGVLHALYDLVAKCRDLHIRRRGLDLLSRMPFREGLWDGPNARRVIEAILSFEEMNRLSGIEGPEGIPEEYRTVGVNFVFTPERFKIIADSMRGRGVSVVELD</sequence>
<gene>
    <name evidence="8" type="ORF">ASPCAL07794</name>
</gene>
<keyword evidence="6" id="KW-0539">Nucleus</keyword>
<evidence type="ECO:0000256" key="5">
    <source>
        <dbReference type="ARBA" id="ARBA00023163"/>
    </source>
</evidence>
<dbReference type="Pfam" id="PF11951">
    <property type="entry name" value="Fungal_trans_2"/>
    <property type="match status" value="1"/>
</dbReference>
<evidence type="ECO:0000313" key="9">
    <source>
        <dbReference type="Proteomes" id="UP000054771"/>
    </source>
</evidence>
<proteinExistence type="predicted"/>
<dbReference type="CDD" id="cd00067">
    <property type="entry name" value="GAL4"/>
    <property type="match status" value="1"/>
</dbReference>
<feature type="domain" description="Zn(2)-C6 fungal-type" evidence="7">
    <location>
        <begin position="53"/>
        <end position="78"/>
    </location>
</feature>
<dbReference type="InterPro" id="IPR001138">
    <property type="entry name" value="Zn2Cys6_DnaBD"/>
</dbReference>
<keyword evidence="5" id="KW-0804">Transcription</keyword>
<keyword evidence="3" id="KW-0805">Transcription regulation</keyword>
<dbReference type="GO" id="GO:0003677">
    <property type="term" value="F:DNA binding"/>
    <property type="evidence" value="ECO:0007669"/>
    <property type="project" value="UniProtKB-KW"/>
</dbReference>
<keyword evidence="1" id="KW-0479">Metal-binding</keyword>
<dbReference type="AlphaFoldDB" id="A0A0U5GQH4"/>
<evidence type="ECO:0000256" key="6">
    <source>
        <dbReference type="ARBA" id="ARBA00023242"/>
    </source>
</evidence>
<dbReference type="PANTHER" id="PTHR36206">
    <property type="entry name" value="ASPERCRYPTIN BIOSYNTHESIS CLUSTER-SPECIFIC TRANSCRIPTION REGULATOR ATNN-RELATED"/>
    <property type="match status" value="1"/>
</dbReference>
<evidence type="ECO:0000256" key="1">
    <source>
        <dbReference type="ARBA" id="ARBA00022723"/>
    </source>
</evidence>
<dbReference type="OMA" id="CAFHMSE"/>
<dbReference type="GO" id="GO:0008270">
    <property type="term" value="F:zinc ion binding"/>
    <property type="evidence" value="ECO:0007669"/>
    <property type="project" value="InterPro"/>
</dbReference>
<dbReference type="InterPro" id="IPR052360">
    <property type="entry name" value="Transcr_Regulatory_Proteins"/>
</dbReference>
<dbReference type="EMBL" id="CDMC01000006">
    <property type="protein sequence ID" value="CEN61130.1"/>
    <property type="molecule type" value="Genomic_DNA"/>
</dbReference>